<dbReference type="AlphaFoldDB" id="A0A6S7H735"/>
<name>A0A6S7H735_PARCT</name>
<proteinExistence type="predicted"/>
<dbReference type="EMBL" id="CACRXK020003404">
    <property type="protein sequence ID" value="CAB3998649.1"/>
    <property type="molecule type" value="Genomic_DNA"/>
</dbReference>
<reference evidence="1" key="1">
    <citation type="submission" date="2020-04" db="EMBL/GenBank/DDBJ databases">
        <authorList>
            <person name="Alioto T."/>
            <person name="Alioto T."/>
            <person name="Gomez Garrido J."/>
        </authorList>
    </citation>
    <scope>NUCLEOTIDE SEQUENCE</scope>
    <source>
        <strain evidence="1">A484AB</strain>
    </source>
</reference>
<accession>A0A6S7H735</accession>
<dbReference type="Gene3D" id="3.30.420.10">
    <property type="entry name" value="Ribonuclease H-like superfamily/Ribonuclease H"/>
    <property type="match status" value="1"/>
</dbReference>
<sequence length="211" mass="23999">MRFGHYVFELGGKDFTEAEKATIIKEIAKGKTTKSIAERINRHVVTVTRFLQNLSKRKPPSDRGIRKSVSKRDMYRLKRNLRKMPEATSKRIFKEAGLPDVPKTTRNCILGKLGSMKTMIKRPSLTPKHKLLRMEWSRKYMKTNMKFVILFTDESRASLDGPDGWAKGCAFNGDNCLNRMRRQQGGGGVMIWGGIIGNVINGPFRVPEGLK</sequence>
<keyword evidence="2" id="KW-1185">Reference proteome</keyword>
<organism evidence="1 2">
    <name type="scientific">Paramuricea clavata</name>
    <name type="common">Red gorgonian</name>
    <name type="synonym">Violescent sea-whip</name>
    <dbReference type="NCBI Taxonomy" id="317549"/>
    <lineage>
        <taxon>Eukaryota</taxon>
        <taxon>Metazoa</taxon>
        <taxon>Cnidaria</taxon>
        <taxon>Anthozoa</taxon>
        <taxon>Octocorallia</taxon>
        <taxon>Malacalcyonacea</taxon>
        <taxon>Plexauridae</taxon>
        <taxon>Paramuricea</taxon>
    </lineage>
</organism>
<dbReference type="OrthoDB" id="8060176at2759"/>
<evidence type="ECO:0000313" key="1">
    <source>
        <dbReference type="EMBL" id="CAB3998649.1"/>
    </source>
</evidence>
<comment type="caution">
    <text evidence="1">The sequence shown here is derived from an EMBL/GenBank/DDBJ whole genome shotgun (WGS) entry which is preliminary data.</text>
</comment>
<dbReference type="GO" id="GO:0003676">
    <property type="term" value="F:nucleic acid binding"/>
    <property type="evidence" value="ECO:0007669"/>
    <property type="project" value="InterPro"/>
</dbReference>
<gene>
    <name evidence="1" type="ORF">PACLA_8A074056</name>
</gene>
<dbReference type="InterPro" id="IPR036397">
    <property type="entry name" value="RNaseH_sf"/>
</dbReference>
<dbReference type="Proteomes" id="UP001152795">
    <property type="component" value="Unassembled WGS sequence"/>
</dbReference>
<evidence type="ECO:0000313" key="2">
    <source>
        <dbReference type="Proteomes" id="UP001152795"/>
    </source>
</evidence>
<protein>
    <submittedName>
        <fullName evidence="1">Transposable element Tc3 transposase</fullName>
    </submittedName>
</protein>